<evidence type="ECO:0000313" key="1">
    <source>
        <dbReference type="EMBL" id="ECF6053052.1"/>
    </source>
</evidence>
<comment type="caution">
    <text evidence="1">The sequence shown here is derived from an EMBL/GenBank/DDBJ whole genome shotgun (WGS) entry which is preliminary data.</text>
</comment>
<organism evidence="1">
    <name type="scientific">Salmonella enterica subsp. salamae</name>
    <dbReference type="NCBI Taxonomy" id="59202"/>
    <lineage>
        <taxon>Bacteria</taxon>
        <taxon>Pseudomonadati</taxon>
        <taxon>Pseudomonadota</taxon>
        <taxon>Gammaproteobacteria</taxon>
        <taxon>Enterobacterales</taxon>
        <taxon>Enterobacteriaceae</taxon>
        <taxon>Salmonella</taxon>
    </lineage>
</organism>
<accession>A0A5Y2S4D9</accession>
<reference evidence="1" key="1">
    <citation type="submission" date="2019-07" db="EMBL/GenBank/DDBJ databases">
        <authorList>
            <person name="Ashton P.M."/>
            <person name="Dallman T."/>
            <person name="Nair S."/>
            <person name="De Pinna E."/>
            <person name="Peters T."/>
            <person name="Grant K."/>
        </authorList>
    </citation>
    <scope>NUCLEOTIDE SEQUENCE [LARGE SCALE GENOMIC DNA]</scope>
    <source>
        <strain evidence="1">107213</strain>
    </source>
</reference>
<dbReference type="Proteomes" id="UP000839746">
    <property type="component" value="Unassembled WGS sequence"/>
</dbReference>
<protein>
    <submittedName>
        <fullName evidence="1">Uncharacterized protein</fullName>
    </submittedName>
</protein>
<gene>
    <name evidence="1" type="ORF">FNN84_17855</name>
</gene>
<dbReference type="AlphaFoldDB" id="A0A5Y2S4D9"/>
<proteinExistence type="predicted"/>
<name>A0A5Y2S4D9_SALER</name>
<dbReference type="EMBL" id="AAILSQ010000018">
    <property type="protein sequence ID" value="ECF6053052.1"/>
    <property type="molecule type" value="Genomic_DNA"/>
</dbReference>
<sequence>MQTMLLNRLSMAAIKRLSTLLNRFSANGGMSPQRSIKTDIVFIILNDVISQYIYLAGVV</sequence>